<keyword evidence="3 6" id="KW-0812">Transmembrane</keyword>
<evidence type="ECO:0000256" key="6">
    <source>
        <dbReference type="SAM" id="Phobius"/>
    </source>
</evidence>
<evidence type="ECO:0000256" key="4">
    <source>
        <dbReference type="ARBA" id="ARBA00022989"/>
    </source>
</evidence>
<accession>A0A485AFN5</accession>
<feature type="transmembrane region" description="Helical" evidence="6">
    <location>
        <begin position="68"/>
        <end position="86"/>
    </location>
</feature>
<evidence type="ECO:0000313" key="8">
    <source>
        <dbReference type="EMBL" id="VFS58168.1"/>
    </source>
</evidence>
<feature type="transmembrane region" description="Helical" evidence="6">
    <location>
        <begin position="43"/>
        <end position="62"/>
    </location>
</feature>
<name>A0A485AFN5_KLUCR</name>
<evidence type="ECO:0000259" key="7">
    <source>
        <dbReference type="Pfam" id="PF00892"/>
    </source>
</evidence>
<dbReference type="GO" id="GO:0005886">
    <property type="term" value="C:plasma membrane"/>
    <property type="evidence" value="ECO:0007669"/>
    <property type="project" value="UniProtKB-SubCell"/>
</dbReference>
<dbReference type="Pfam" id="PF00892">
    <property type="entry name" value="EamA"/>
    <property type="match status" value="1"/>
</dbReference>
<evidence type="ECO:0000313" key="9">
    <source>
        <dbReference type="Proteomes" id="UP000401081"/>
    </source>
</evidence>
<feature type="transmembrane region" description="Helical" evidence="6">
    <location>
        <begin position="12"/>
        <end position="31"/>
    </location>
</feature>
<evidence type="ECO:0000256" key="2">
    <source>
        <dbReference type="ARBA" id="ARBA00022475"/>
    </source>
</evidence>
<dbReference type="PANTHER" id="PTHR42920:SF11">
    <property type="entry name" value="INNER MEMBRANE PROTEIN YTFF"/>
    <property type="match status" value="1"/>
</dbReference>
<feature type="domain" description="EamA" evidence="7">
    <location>
        <begin position="14"/>
        <end position="84"/>
    </location>
</feature>
<gene>
    <name evidence="8" type="ORF">NCTC12993_00946</name>
</gene>
<evidence type="ECO:0000256" key="3">
    <source>
        <dbReference type="ARBA" id="ARBA00022692"/>
    </source>
</evidence>
<dbReference type="Proteomes" id="UP000401081">
    <property type="component" value="Unassembled WGS sequence"/>
</dbReference>
<dbReference type="InterPro" id="IPR000620">
    <property type="entry name" value="EamA_dom"/>
</dbReference>
<sequence length="98" mass="10473">MPALAEFSRSDVVSGLLYLVIFPSWLSYLLWNKGIQAIGATRGEIFSHIIPLSGGLFSVLFLSVPLHSFHLVSALLIVCGIALCSGKKAARTEKVAAS</sequence>
<organism evidence="8 9">
    <name type="scientific">Kluyvera cryocrescens</name>
    <name type="common">Kluyvera citrophila</name>
    <dbReference type="NCBI Taxonomy" id="580"/>
    <lineage>
        <taxon>Bacteria</taxon>
        <taxon>Pseudomonadati</taxon>
        <taxon>Pseudomonadota</taxon>
        <taxon>Gammaproteobacteria</taxon>
        <taxon>Enterobacterales</taxon>
        <taxon>Enterobacteriaceae</taxon>
        <taxon>Kluyvera</taxon>
    </lineage>
</organism>
<reference evidence="8 9" key="1">
    <citation type="submission" date="2019-03" db="EMBL/GenBank/DDBJ databases">
        <authorList>
            <consortium name="Pathogen Informatics"/>
        </authorList>
    </citation>
    <scope>NUCLEOTIDE SEQUENCE [LARGE SCALE GENOMIC DNA]</scope>
    <source>
        <strain evidence="8 9">NCTC12993</strain>
    </source>
</reference>
<evidence type="ECO:0000256" key="5">
    <source>
        <dbReference type="ARBA" id="ARBA00023136"/>
    </source>
</evidence>
<proteinExistence type="predicted"/>
<dbReference type="InterPro" id="IPR051258">
    <property type="entry name" value="Diverse_Substrate_Transporter"/>
</dbReference>
<keyword evidence="4 6" id="KW-1133">Transmembrane helix</keyword>
<dbReference type="InterPro" id="IPR037185">
    <property type="entry name" value="EmrE-like"/>
</dbReference>
<dbReference type="EMBL" id="CAADJD010000011">
    <property type="protein sequence ID" value="VFS58168.1"/>
    <property type="molecule type" value="Genomic_DNA"/>
</dbReference>
<dbReference type="AlphaFoldDB" id="A0A485AFN5"/>
<comment type="subcellular location">
    <subcellularLocation>
        <location evidence="1">Cell membrane</location>
        <topology evidence="1">Multi-pass membrane protein</topology>
    </subcellularLocation>
</comment>
<protein>
    <submittedName>
        <fullName evidence="8">Carboxylate/amino acid/amine transporter</fullName>
    </submittedName>
</protein>
<keyword evidence="5 6" id="KW-0472">Membrane</keyword>
<evidence type="ECO:0000256" key="1">
    <source>
        <dbReference type="ARBA" id="ARBA00004651"/>
    </source>
</evidence>
<keyword evidence="2" id="KW-1003">Cell membrane</keyword>
<dbReference type="SUPFAM" id="SSF103481">
    <property type="entry name" value="Multidrug resistance efflux transporter EmrE"/>
    <property type="match status" value="1"/>
</dbReference>
<dbReference type="PANTHER" id="PTHR42920">
    <property type="entry name" value="OS03G0707200 PROTEIN-RELATED"/>
    <property type="match status" value="1"/>
</dbReference>
<keyword evidence="9" id="KW-1185">Reference proteome</keyword>